<dbReference type="PROSITE" id="PS51012">
    <property type="entry name" value="ABC_TM2"/>
    <property type="match status" value="1"/>
</dbReference>
<evidence type="ECO:0000256" key="4">
    <source>
        <dbReference type="ARBA" id="ARBA00022475"/>
    </source>
</evidence>
<keyword evidence="3" id="KW-0813">Transport</keyword>
<evidence type="ECO:0000259" key="9">
    <source>
        <dbReference type="PROSITE" id="PS51012"/>
    </source>
</evidence>
<feature type="transmembrane region" description="Helical" evidence="8">
    <location>
        <begin position="320"/>
        <end position="340"/>
    </location>
</feature>
<evidence type="ECO:0000256" key="2">
    <source>
        <dbReference type="ARBA" id="ARBA00007783"/>
    </source>
</evidence>
<dbReference type="RefSeq" id="WP_127187723.1">
    <property type="nucleotide sequence ID" value="NZ_RZNJ01000002.1"/>
</dbReference>
<feature type="transmembrane region" description="Helical" evidence="8">
    <location>
        <begin position="256"/>
        <end position="280"/>
    </location>
</feature>
<feature type="transmembrane region" description="Helical" evidence="8">
    <location>
        <begin position="286"/>
        <end position="308"/>
    </location>
</feature>
<evidence type="ECO:0000256" key="6">
    <source>
        <dbReference type="ARBA" id="ARBA00022989"/>
    </source>
</evidence>
<keyword evidence="4" id="KW-1003">Cell membrane</keyword>
<accession>A0A433XFD4</accession>
<evidence type="ECO:0000313" key="10">
    <source>
        <dbReference type="EMBL" id="RUT32766.1"/>
    </source>
</evidence>
<dbReference type="AlphaFoldDB" id="A0A433XFD4"/>
<dbReference type="GO" id="GO:0140359">
    <property type="term" value="F:ABC-type transporter activity"/>
    <property type="evidence" value="ECO:0007669"/>
    <property type="project" value="InterPro"/>
</dbReference>
<feature type="transmembrane region" description="Helical" evidence="8">
    <location>
        <begin position="20"/>
        <end position="38"/>
    </location>
</feature>
<evidence type="ECO:0000256" key="1">
    <source>
        <dbReference type="ARBA" id="ARBA00004651"/>
    </source>
</evidence>
<keyword evidence="7 8" id="KW-0472">Membrane</keyword>
<keyword evidence="5 8" id="KW-0812">Transmembrane</keyword>
<dbReference type="InterPro" id="IPR051449">
    <property type="entry name" value="ABC-2_transporter_component"/>
</dbReference>
<dbReference type="PANTHER" id="PTHR30294:SF38">
    <property type="entry name" value="TRANSPORT PERMEASE PROTEIN"/>
    <property type="match status" value="1"/>
</dbReference>
<dbReference type="GO" id="GO:0005886">
    <property type="term" value="C:plasma membrane"/>
    <property type="evidence" value="ECO:0007669"/>
    <property type="project" value="UniProtKB-SubCell"/>
</dbReference>
<dbReference type="OrthoDB" id="3078158at2"/>
<sequence length="402" mass="41463">MIFAMLRVMALSLIRDRGALAMAFLLPPTIFVIFAAIFSGTSGDELELQVGYTVLAPSPVTERLETALRAEPGLRVLSDNPVDEAALRSAVEAGRADAGILVRSALDSPSDEAPIVVFVDPGKAMAGGIVAGQVQRLVAETLPEIGLARTAPLVEQLVGGFDPGQSARLAAGLEAIAADAGDTPAEGGGLVAQQVVGGGGNSGGAVTYYAGAVAILFLLFSAMQGAATLIEERNSGIVDRLAVGPAGTDVVVIGKYLFLTAQGVIQVGLIFLVAALAYSVDVSADPLAWLLTTLFAAMAASGLALFVASACTSKQQAQTISTFVVLVFSAIGGSMVPRYMMPPWLQDVGWYTPNAWTIEAYHGVLWRGEALADLTGSLLPLALTGLLGLLASIAISRARLRL</sequence>
<evidence type="ECO:0000256" key="5">
    <source>
        <dbReference type="ARBA" id="ARBA00022692"/>
    </source>
</evidence>
<feature type="domain" description="ABC transmembrane type-2" evidence="9">
    <location>
        <begin position="166"/>
        <end position="399"/>
    </location>
</feature>
<feature type="transmembrane region" description="Helical" evidence="8">
    <location>
        <begin position="208"/>
        <end position="230"/>
    </location>
</feature>
<dbReference type="Proteomes" id="UP000281547">
    <property type="component" value="Unassembled WGS sequence"/>
</dbReference>
<dbReference type="Pfam" id="PF12698">
    <property type="entry name" value="ABC2_membrane_3"/>
    <property type="match status" value="1"/>
</dbReference>
<evidence type="ECO:0000256" key="7">
    <source>
        <dbReference type="ARBA" id="ARBA00023136"/>
    </source>
</evidence>
<keyword evidence="11" id="KW-1185">Reference proteome</keyword>
<evidence type="ECO:0000313" key="11">
    <source>
        <dbReference type="Proteomes" id="UP000281547"/>
    </source>
</evidence>
<evidence type="ECO:0000256" key="8">
    <source>
        <dbReference type="SAM" id="Phobius"/>
    </source>
</evidence>
<comment type="subcellular location">
    <subcellularLocation>
        <location evidence="1">Cell membrane</location>
        <topology evidence="1">Multi-pass membrane protein</topology>
    </subcellularLocation>
</comment>
<keyword evidence="6 8" id="KW-1133">Transmembrane helix</keyword>
<proteinExistence type="inferred from homology"/>
<dbReference type="EMBL" id="RZNJ01000002">
    <property type="protein sequence ID" value="RUT32766.1"/>
    <property type="molecule type" value="Genomic_DNA"/>
</dbReference>
<feature type="transmembrane region" description="Helical" evidence="8">
    <location>
        <begin position="374"/>
        <end position="395"/>
    </location>
</feature>
<gene>
    <name evidence="10" type="ORF">EMQ25_06385</name>
</gene>
<name>A0A433XFD4_9HYPH</name>
<evidence type="ECO:0000256" key="3">
    <source>
        <dbReference type="ARBA" id="ARBA00022448"/>
    </source>
</evidence>
<comment type="similarity">
    <text evidence="2">Belongs to the ABC-2 integral membrane protein family.</text>
</comment>
<dbReference type="PANTHER" id="PTHR30294">
    <property type="entry name" value="MEMBRANE COMPONENT OF ABC TRANSPORTER YHHJ-RELATED"/>
    <property type="match status" value="1"/>
</dbReference>
<dbReference type="InterPro" id="IPR013525">
    <property type="entry name" value="ABC2_TM"/>
</dbReference>
<comment type="caution">
    <text evidence="10">The sequence shown here is derived from an EMBL/GenBank/DDBJ whole genome shotgun (WGS) entry which is preliminary data.</text>
</comment>
<dbReference type="InterPro" id="IPR047817">
    <property type="entry name" value="ABC2_TM_bact-type"/>
</dbReference>
<organism evidence="10 11">
    <name type="scientific">Arsenicitalea aurantiaca</name>
    <dbReference type="NCBI Taxonomy" id="1783274"/>
    <lineage>
        <taxon>Bacteria</taxon>
        <taxon>Pseudomonadati</taxon>
        <taxon>Pseudomonadota</taxon>
        <taxon>Alphaproteobacteria</taxon>
        <taxon>Hyphomicrobiales</taxon>
        <taxon>Devosiaceae</taxon>
        <taxon>Arsenicitalea</taxon>
    </lineage>
</organism>
<protein>
    <submittedName>
        <fullName evidence="10">ABC transporter permease</fullName>
    </submittedName>
</protein>
<reference evidence="10 11" key="1">
    <citation type="journal article" date="2016" name="Int. J. Syst. Evol. Microbiol.">
        <title>Arsenicitalea aurantiaca gen. nov., sp. nov., a new member of the family Hyphomicrobiaceae, isolated from high-arsenic sediment.</title>
        <authorList>
            <person name="Mu Y."/>
            <person name="Zhou L."/>
            <person name="Zeng X.C."/>
            <person name="Liu L."/>
            <person name="Pan Y."/>
            <person name="Chen X."/>
            <person name="Wang J."/>
            <person name="Li S."/>
            <person name="Li W.J."/>
            <person name="Wang Y."/>
        </authorList>
    </citation>
    <scope>NUCLEOTIDE SEQUENCE [LARGE SCALE GENOMIC DNA]</scope>
    <source>
        <strain evidence="10 11">42-50</strain>
    </source>
</reference>